<organism evidence="1 2">
    <name type="scientific">Podospora didyma</name>
    <dbReference type="NCBI Taxonomy" id="330526"/>
    <lineage>
        <taxon>Eukaryota</taxon>
        <taxon>Fungi</taxon>
        <taxon>Dikarya</taxon>
        <taxon>Ascomycota</taxon>
        <taxon>Pezizomycotina</taxon>
        <taxon>Sordariomycetes</taxon>
        <taxon>Sordariomycetidae</taxon>
        <taxon>Sordariales</taxon>
        <taxon>Podosporaceae</taxon>
        <taxon>Podospora</taxon>
    </lineage>
</organism>
<protein>
    <submittedName>
        <fullName evidence="1">Uncharacterized protein</fullName>
    </submittedName>
</protein>
<dbReference type="Proteomes" id="UP001285441">
    <property type="component" value="Unassembled WGS sequence"/>
</dbReference>
<comment type="caution">
    <text evidence="1">The sequence shown here is derived from an EMBL/GenBank/DDBJ whole genome shotgun (WGS) entry which is preliminary data.</text>
</comment>
<reference evidence="1" key="2">
    <citation type="submission" date="2023-06" db="EMBL/GenBank/DDBJ databases">
        <authorList>
            <consortium name="Lawrence Berkeley National Laboratory"/>
            <person name="Haridas S."/>
            <person name="Hensen N."/>
            <person name="Bonometti L."/>
            <person name="Westerberg I."/>
            <person name="Brannstrom I.O."/>
            <person name="Guillou S."/>
            <person name="Cros-Aarteil S."/>
            <person name="Calhoun S."/>
            <person name="Kuo A."/>
            <person name="Mondo S."/>
            <person name="Pangilinan J."/>
            <person name="Riley R."/>
            <person name="LaButti K."/>
            <person name="Andreopoulos B."/>
            <person name="Lipzen A."/>
            <person name="Chen C."/>
            <person name="Yanf M."/>
            <person name="Daum C."/>
            <person name="Ng V."/>
            <person name="Clum A."/>
            <person name="Steindorff A."/>
            <person name="Ohm R."/>
            <person name="Martin F."/>
            <person name="Silar P."/>
            <person name="Natvig D."/>
            <person name="Lalanne C."/>
            <person name="Gautier V."/>
            <person name="Ament-velasquez S.L."/>
            <person name="Kruys A."/>
            <person name="Hutchinson M.I."/>
            <person name="Powell A.J."/>
            <person name="Barry K."/>
            <person name="Miller A.N."/>
            <person name="Grigoriev I.V."/>
            <person name="Debuchy R."/>
            <person name="Gladieux P."/>
            <person name="Thoren M.H."/>
            <person name="Johannesson H."/>
        </authorList>
    </citation>
    <scope>NUCLEOTIDE SEQUENCE</scope>
    <source>
        <strain evidence="1">CBS 232.78</strain>
    </source>
</reference>
<dbReference type="EMBL" id="JAULSW010000009">
    <property type="protein sequence ID" value="KAK3370544.1"/>
    <property type="molecule type" value="Genomic_DNA"/>
</dbReference>
<dbReference type="SUPFAM" id="SSF53756">
    <property type="entry name" value="UDP-Glycosyltransferase/glycogen phosphorylase"/>
    <property type="match status" value="1"/>
</dbReference>
<accession>A0AAE0N5U4</accession>
<name>A0AAE0N5U4_9PEZI</name>
<proteinExistence type="predicted"/>
<evidence type="ECO:0000313" key="2">
    <source>
        <dbReference type="Proteomes" id="UP001285441"/>
    </source>
</evidence>
<keyword evidence="2" id="KW-1185">Reference proteome</keyword>
<evidence type="ECO:0000313" key="1">
    <source>
        <dbReference type="EMBL" id="KAK3370544.1"/>
    </source>
</evidence>
<dbReference type="AlphaFoldDB" id="A0AAE0N5U4"/>
<gene>
    <name evidence="1" type="ORF">B0H63DRAFT_528260</name>
</gene>
<sequence length="359" mass="39372">MPSKSTSSSAFLHSPYIAGATQFTRPSGPLRNKLPKTNKAPRFPIPSSLHSSASPVFLCPHVNACPGRAPPATVIAKTNSALFLVNSEHGLSNVHLATAYSLLERHPDIEVHFASLADREKKVHQISTSATKVQSLAKLITFHRLPGLSLTEYMAVGVTDLNNLTHAPGPKGMDDYSIDDHLAIYQALKDLIAEADPAVVVLDTLLRPAIDATRDMSRLHAMISPNSLTDVFAAKQPWKRNAAFSRPGLGKPIEFPGIHRLDVPWLSQALPEAALHVDSVPDNVTTTGPIVLSVQPVSEQGKELDAWLKRRLTVFINMSSMVAFEEDRSRYMARAIKMKHTERVIYGDEFLDEVEDEIA</sequence>
<reference evidence="1" key="1">
    <citation type="journal article" date="2023" name="Mol. Phylogenet. Evol.">
        <title>Genome-scale phylogeny and comparative genomics of the fungal order Sordariales.</title>
        <authorList>
            <person name="Hensen N."/>
            <person name="Bonometti L."/>
            <person name="Westerberg I."/>
            <person name="Brannstrom I.O."/>
            <person name="Guillou S."/>
            <person name="Cros-Aarteil S."/>
            <person name="Calhoun S."/>
            <person name="Haridas S."/>
            <person name="Kuo A."/>
            <person name="Mondo S."/>
            <person name="Pangilinan J."/>
            <person name="Riley R."/>
            <person name="LaButti K."/>
            <person name="Andreopoulos B."/>
            <person name="Lipzen A."/>
            <person name="Chen C."/>
            <person name="Yan M."/>
            <person name="Daum C."/>
            <person name="Ng V."/>
            <person name="Clum A."/>
            <person name="Steindorff A."/>
            <person name="Ohm R.A."/>
            <person name="Martin F."/>
            <person name="Silar P."/>
            <person name="Natvig D.O."/>
            <person name="Lalanne C."/>
            <person name="Gautier V."/>
            <person name="Ament-Velasquez S.L."/>
            <person name="Kruys A."/>
            <person name="Hutchinson M.I."/>
            <person name="Powell A.J."/>
            <person name="Barry K."/>
            <person name="Miller A.N."/>
            <person name="Grigoriev I.V."/>
            <person name="Debuchy R."/>
            <person name="Gladieux P."/>
            <person name="Hiltunen Thoren M."/>
            <person name="Johannesson H."/>
        </authorList>
    </citation>
    <scope>NUCLEOTIDE SEQUENCE</scope>
    <source>
        <strain evidence="1">CBS 232.78</strain>
    </source>
</reference>